<dbReference type="RefSeq" id="WP_111960991.1">
    <property type="nucleotide sequence ID" value="NZ_BJYI01000029.1"/>
</dbReference>
<keyword evidence="6" id="KW-0808">Transferase</keyword>
<protein>
    <submittedName>
        <fullName evidence="6">Aminotransferase class V</fullName>
    </submittedName>
</protein>
<sequence length="388" mass="43668">MDLNTIRKDTAGCADKIFLNSAGGSLMTEIVVKTMTDYIFLEQQHGAYGAAERTADRLGLFYTEAARLINTQPDNIAFTVSSTDAYAKALSSIEFQDGDCIITTNDDYISNQMAFFSLQKKRGVKLIRMKNLSDHELDLEDLEHLIKKYHPKLVAVTHIPTNSGLIQNVEGVGKICRQYDVLYLVDACQSIGQLVVNVEKIGCDFLTTTGRKFMRGPRGTGFLYVSDRVLERNMAPVFLDMAGAEWTEFDDYKLLKTAKRFEHWETSISSLLGFTEALKYANGIGLQNIENYNRKLAESLRAGLHNKGFTILDQGNNLCSIVTFCAPDGNIENIYKILKENNVYFSVSNKSNALIDFTLKNLDRAIRLSPHYFNTADEIESVIKMLEY</sequence>
<dbReference type="Proteomes" id="UP000321150">
    <property type="component" value="Unassembled WGS sequence"/>
</dbReference>
<keyword evidence="2" id="KW-0663">Pyridoxal phosphate</keyword>
<dbReference type="InterPro" id="IPR020578">
    <property type="entry name" value="Aminotrans_V_PyrdxlP_BS"/>
</dbReference>
<dbReference type="Gene3D" id="3.90.1150.10">
    <property type="entry name" value="Aspartate Aminotransferase, domain 1"/>
    <property type="match status" value="1"/>
</dbReference>
<comment type="similarity">
    <text evidence="3">Belongs to the class-V pyridoxal-phosphate-dependent aminotransferase family.</text>
</comment>
<dbReference type="InterPro" id="IPR015424">
    <property type="entry name" value="PyrdxlP-dep_Trfase"/>
</dbReference>
<evidence type="ECO:0000256" key="4">
    <source>
        <dbReference type="RuleBase" id="RU004504"/>
    </source>
</evidence>
<comment type="cofactor">
    <cofactor evidence="1 4">
        <name>pyridoxal 5'-phosphate</name>
        <dbReference type="ChEBI" id="CHEBI:597326"/>
    </cofactor>
</comment>
<dbReference type="PANTHER" id="PTHR43586">
    <property type="entry name" value="CYSTEINE DESULFURASE"/>
    <property type="match status" value="1"/>
</dbReference>
<evidence type="ECO:0000313" key="6">
    <source>
        <dbReference type="EMBL" id="GEN74205.1"/>
    </source>
</evidence>
<dbReference type="InterPro" id="IPR000192">
    <property type="entry name" value="Aminotrans_V_dom"/>
</dbReference>
<dbReference type="OrthoDB" id="513408at2"/>
<name>A0A511YG83_9FLAO</name>
<dbReference type="AlphaFoldDB" id="A0A511YG83"/>
<accession>A0A511YG83</accession>
<dbReference type="GO" id="GO:0008483">
    <property type="term" value="F:transaminase activity"/>
    <property type="evidence" value="ECO:0007669"/>
    <property type="project" value="UniProtKB-KW"/>
</dbReference>
<comment type="caution">
    <text evidence="6">The sequence shown here is derived from an EMBL/GenBank/DDBJ whole genome shotgun (WGS) entry which is preliminary data.</text>
</comment>
<dbReference type="InterPro" id="IPR015422">
    <property type="entry name" value="PyrdxlP-dep_Trfase_small"/>
</dbReference>
<dbReference type="PANTHER" id="PTHR43586:SF24">
    <property type="entry name" value="BLR4730 PROTEIN"/>
    <property type="match status" value="1"/>
</dbReference>
<organism evidence="6 7">
    <name type="scientific">Chryseobacterium lathyri</name>
    <dbReference type="NCBI Taxonomy" id="395933"/>
    <lineage>
        <taxon>Bacteria</taxon>
        <taxon>Pseudomonadati</taxon>
        <taxon>Bacteroidota</taxon>
        <taxon>Flavobacteriia</taxon>
        <taxon>Flavobacteriales</taxon>
        <taxon>Weeksellaceae</taxon>
        <taxon>Chryseobacterium group</taxon>
        <taxon>Chryseobacterium</taxon>
    </lineage>
</organism>
<evidence type="ECO:0000256" key="3">
    <source>
        <dbReference type="RuleBase" id="RU004075"/>
    </source>
</evidence>
<proteinExistence type="inferred from homology"/>
<evidence type="ECO:0000256" key="1">
    <source>
        <dbReference type="ARBA" id="ARBA00001933"/>
    </source>
</evidence>
<keyword evidence="6" id="KW-0032">Aminotransferase</keyword>
<dbReference type="Gene3D" id="3.40.640.10">
    <property type="entry name" value="Type I PLP-dependent aspartate aminotransferase-like (Major domain)"/>
    <property type="match status" value="1"/>
</dbReference>
<evidence type="ECO:0000259" key="5">
    <source>
        <dbReference type="Pfam" id="PF00266"/>
    </source>
</evidence>
<evidence type="ECO:0000313" key="7">
    <source>
        <dbReference type="Proteomes" id="UP000321150"/>
    </source>
</evidence>
<reference evidence="6 7" key="1">
    <citation type="submission" date="2019-07" db="EMBL/GenBank/DDBJ databases">
        <title>Whole genome shotgun sequence of Chryseobacterium lathyri NBRC 105250.</title>
        <authorList>
            <person name="Hosoyama A."/>
            <person name="Uohara A."/>
            <person name="Ohji S."/>
            <person name="Ichikawa N."/>
        </authorList>
    </citation>
    <scope>NUCLEOTIDE SEQUENCE [LARGE SCALE GENOMIC DNA]</scope>
    <source>
        <strain evidence="6 7">NBRC 105250</strain>
    </source>
</reference>
<dbReference type="SUPFAM" id="SSF53383">
    <property type="entry name" value="PLP-dependent transferases"/>
    <property type="match status" value="1"/>
</dbReference>
<dbReference type="Pfam" id="PF00266">
    <property type="entry name" value="Aminotran_5"/>
    <property type="match status" value="1"/>
</dbReference>
<feature type="domain" description="Aminotransferase class V" evidence="5">
    <location>
        <begin position="17"/>
        <end position="381"/>
    </location>
</feature>
<dbReference type="InterPro" id="IPR015421">
    <property type="entry name" value="PyrdxlP-dep_Trfase_major"/>
</dbReference>
<gene>
    <name evidence="6" type="ORF">CLA01_42770</name>
</gene>
<evidence type="ECO:0000256" key="2">
    <source>
        <dbReference type="ARBA" id="ARBA00022898"/>
    </source>
</evidence>
<dbReference type="PROSITE" id="PS00595">
    <property type="entry name" value="AA_TRANSFER_CLASS_5"/>
    <property type="match status" value="1"/>
</dbReference>
<dbReference type="EMBL" id="BJYI01000029">
    <property type="protein sequence ID" value="GEN74205.1"/>
    <property type="molecule type" value="Genomic_DNA"/>
</dbReference>